<dbReference type="PANTHER" id="PTHR46623:SF6">
    <property type="entry name" value="ALPHA_BETA-HYDROLASES SUPERFAMILY PROTEIN"/>
    <property type="match status" value="1"/>
</dbReference>
<dbReference type="AlphaFoldDB" id="A0A5C5S5L7"/>
<dbReference type="InterPro" id="IPR051049">
    <property type="entry name" value="Dienelactone_hydrolase-like"/>
</dbReference>
<dbReference type="SUPFAM" id="SSF53474">
    <property type="entry name" value="alpha/beta-Hydrolases"/>
    <property type="match status" value="1"/>
</dbReference>
<dbReference type="EMBL" id="VIGX01000002">
    <property type="protein sequence ID" value="TWS29943.1"/>
    <property type="molecule type" value="Genomic_DNA"/>
</dbReference>
<sequence>MSTVALFHSVLGVREGVRLAADRLRAAGHTVRVVDQYEGRVFDSYDEASAFAEGIGYPALMASALAAVEGLPDDLVVMGFSNGGGMSTYVACNRPVSRAVLCSGALPLDMIGQERWPQGVPAQLHYALDDPFLQPGSVESVLRSVGAAGAVGEFVQYPGAGHLFTDPSLPDEFDGASAEAFWEAVLRFVSAADSGDREPLT</sequence>
<dbReference type="GO" id="GO:0016787">
    <property type="term" value="F:hydrolase activity"/>
    <property type="evidence" value="ECO:0007669"/>
    <property type="project" value="UniProtKB-KW"/>
</dbReference>
<dbReference type="OrthoDB" id="2834584at2"/>
<comment type="caution">
    <text evidence="2">The sequence shown here is derived from an EMBL/GenBank/DDBJ whole genome shotgun (WGS) entry which is preliminary data.</text>
</comment>
<dbReference type="Gene3D" id="3.40.50.1820">
    <property type="entry name" value="alpha/beta hydrolase"/>
    <property type="match status" value="1"/>
</dbReference>
<keyword evidence="2" id="KW-0378">Hydrolase</keyword>
<organism evidence="2 3">
    <name type="scientific">Tsukamurella conjunctivitidis</name>
    <dbReference type="NCBI Taxonomy" id="2592068"/>
    <lineage>
        <taxon>Bacteria</taxon>
        <taxon>Bacillati</taxon>
        <taxon>Actinomycetota</taxon>
        <taxon>Actinomycetes</taxon>
        <taxon>Mycobacteriales</taxon>
        <taxon>Tsukamurellaceae</taxon>
        <taxon>Tsukamurella</taxon>
    </lineage>
</organism>
<gene>
    <name evidence="2" type="ORF">FK530_05285</name>
</gene>
<dbReference type="InterPro" id="IPR002925">
    <property type="entry name" value="Dienelactn_hydro"/>
</dbReference>
<reference evidence="2 3" key="1">
    <citation type="submission" date="2019-06" db="EMBL/GenBank/DDBJ databases">
        <title>Tsukamurella conjunctivitidis sp. nov., Tsukamurella assacharolytica sp. nov. and Tsukamurella sputae sp. nov. isolated from patients with conjunctivitis, bacteraemia (lymphoma) and respiratory infection (sputum) in Hong Kong.</title>
        <authorList>
            <person name="Teng J.L.L."/>
            <person name="Lee H.H."/>
            <person name="Fong J.Y.H."/>
            <person name="Fok K.M.N."/>
            <person name="Lau S.K.P."/>
            <person name="Woo P.C.Y."/>
        </authorList>
    </citation>
    <scope>NUCLEOTIDE SEQUENCE [LARGE SCALE GENOMIC DNA]</scope>
    <source>
        <strain evidence="2 3">HKU72</strain>
    </source>
</reference>
<dbReference type="InterPro" id="IPR029058">
    <property type="entry name" value="AB_hydrolase_fold"/>
</dbReference>
<dbReference type="Pfam" id="PF01738">
    <property type="entry name" value="DLH"/>
    <property type="match status" value="1"/>
</dbReference>
<dbReference type="PANTHER" id="PTHR46623">
    <property type="entry name" value="CARBOXYMETHYLENEBUTENOLIDASE-RELATED"/>
    <property type="match status" value="1"/>
</dbReference>
<dbReference type="Proteomes" id="UP000319375">
    <property type="component" value="Unassembled WGS sequence"/>
</dbReference>
<evidence type="ECO:0000313" key="3">
    <source>
        <dbReference type="Proteomes" id="UP000319375"/>
    </source>
</evidence>
<evidence type="ECO:0000259" key="1">
    <source>
        <dbReference type="Pfam" id="PF01738"/>
    </source>
</evidence>
<evidence type="ECO:0000313" key="2">
    <source>
        <dbReference type="EMBL" id="TWS29943.1"/>
    </source>
</evidence>
<protein>
    <submittedName>
        <fullName evidence="2">Dienelactone hydrolase</fullName>
    </submittedName>
</protein>
<dbReference type="RefSeq" id="WP_146485919.1">
    <property type="nucleotide sequence ID" value="NZ_VIGX01000002.1"/>
</dbReference>
<name>A0A5C5S5L7_9ACTN</name>
<proteinExistence type="predicted"/>
<feature type="domain" description="Dienelactone hydrolase" evidence="1">
    <location>
        <begin position="4"/>
        <end position="190"/>
    </location>
</feature>
<keyword evidence="3" id="KW-1185">Reference proteome</keyword>
<accession>A0A5C5S5L7</accession>